<comment type="caution">
    <text evidence="4">The sequence shown here is derived from an EMBL/GenBank/DDBJ whole genome shotgun (WGS) entry which is preliminary data.</text>
</comment>
<dbReference type="Pfam" id="PF03629">
    <property type="entry name" value="SASA"/>
    <property type="match status" value="2"/>
</dbReference>
<accession>A0ABU5SK82</accession>
<keyword evidence="1" id="KW-0378">Hydrolase</keyword>
<feature type="chain" id="PRO_5046472712" evidence="2">
    <location>
        <begin position="22"/>
        <end position="513"/>
    </location>
</feature>
<reference evidence="4 5" key="1">
    <citation type="submission" date="2023-12" db="EMBL/GenBank/DDBJ databases">
        <title>Novel species of the genus Arcicella isolated from rivers.</title>
        <authorList>
            <person name="Lu H."/>
        </authorList>
    </citation>
    <scope>NUCLEOTIDE SEQUENCE [LARGE SCALE GENOMIC DNA]</scope>
    <source>
        <strain evidence="4 5">DC25W</strain>
    </source>
</reference>
<proteinExistence type="predicted"/>
<dbReference type="EMBL" id="JAYGIM010000010">
    <property type="protein sequence ID" value="MEA5427715.1"/>
    <property type="molecule type" value="Genomic_DNA"/>
</dbReference>
<dbReference type="InterPro" id="IPR036514">
    <property type="entry name" value="SGNH_hydro_sf"/>
</dbReference>
<keyword evidence="2" id="KW-0732">Signal</keyword>
<dbReference type="InterPro" id="IPR005181">
    <property type="entry name" value="SASA"/>
</dbReference>
<feature type="domain" description="Sialate O-acetylesterase" evidence="3">
    <location>
        <begin position="105"/>
        <end position="221"/>
    </location>
</feature>
<dbReference type="RefSeq" id="WP_323259373.1">
    <property type="nucleotide sequence ID" value="NZ_JAYGIM010000010.1"/>
</dbReference>
<evidence type="ECO:0000256" key="1">
    <source>
        <dbReference type="ARBA" id="ARBA00022801"/>
    </source>
</evidence>
<keyword evidence="5" id="KW-1185">Reference proteome</keyword>
<evidence type="ECO:0000313" key="5">
    <source>
        <dbReference type="Proteomes" id="UP001302222"/>
    </source>
</evidence>
<evidence type="ECO:0000256" key="2">
    <source>
        <dbReference type="SAM" id="SignalP"/>
    </source>
</evidence>
<dbReference type="SUPFAM" id="SSF52266">
    <property type="entry name" value="SGNH hydrolase"/>
    <property type="match status" value="1"/>
</dbReference>
<dbReference type="Gene3D" id="3.40.50.1110">
    <property type="entry name" value="SGNH hydrolase"/>
    <property type="match status" value="1"/>
</dbReference>
<organism evidence="4 5">
    <name type="scientific">Arcicella lustrica</name>
    <dbReference type="NCBI Taxonomy" id="2984196"/>
    <lineage>
        <taxon>Bacteria</taxon>
        <taxon>Pseudomonadati</taxon>
        <taxon>Bacteroidota</taxon>
        <taxon>Cytophagia</taxon>
        <taxon>Cytophagales</taxon>
        <taxon>Flectobacillaceae</taxon>
        <taxon>Arcicella</taxon>
    </lineage>
</organism>
<feature type="domain" description="Sialate O-acetylesterase" evidence="3">
    <location>
        <begin position="293"/>
        <end position="390"/>
    </location>
</feature>
<sequence>MKKITLCLLSLLACLCQTVQAQLEFPLIFTDNMVLQQNMEIPVWGKSCKNCEVTVSFDNISRKTRADKKGDWQLKIPAHTAGGPFQLSISDKKQAKTLQNILVGEVWLCAGQSNMELRLEQSKEAKEEISQASNSQIRFFRMTAQDKARPTAKVVFDDSLLADLQAGKFYEPTTWQVCTVENAAKFSAVGYYFGKSLQHQLNVPIGLICNAVGGTTTQAYIDSASLASHPQLRQFVDANWLESAQDIHPWVLERSNENLAKTKNDVVPNRKFLHPFAGSFLYKNGIQPLLPFAIKGVIWYQGESNATHPEIHTPLFETLVKNWRKAWGQGDFPFYTVQLPAIANRSAWPTFRASQEELSKRIVNSGMVVTIDTGDSLDVHPTDKKNVGERLGLLALAKTYNQKNAYSGPVLRTYEQKGQEVHLYFDHVQELKTKDGQVPKSFVLQGYNLGGTEESIFYPEKIEIQPTKIILTLPPNRQVTQIKYAWLPNPKCNIINEVGLPMSPFKFDLKGSF</sequence>
<name>A0ABU5SK82_9BACT</name>
<protein>
    <submittedName>
        <fullName evidence="4">Sialate O-acetylesterase</fullName>
    </submittedName>
</protein>
<dbReference type="PANTHER" id="PTHR22901">
    <property type="entry name" value="SIALATE O-ACETYLESTERASE"/>
    <property type="match status" value="1"/>
</dbReference>
<dbReference type="PANTHER" id="PTHR22901:SF0">
    <property type="entry name" value="SIALATE O-ACETYLESTERASE"/>
    <property type="match status" value="1"/>
</dbReference>
<evidence type="ECO:0000259" key="3">
    <source>
        <dbReference type="Pfam" id="PF03629"/>
    </source>
</evidence>
<dbReference type="Proteomes" id="UP001302222">
    <property type="component" value="Unassembled WGS sequence"/>
</dbReference>
<gene>
    <name evidence="4" type="ORF">VB798_14085</name>
</gene>
<evidence type="ECO:0000313" key="4">
    <source>
        <dbReference type="EMBL" id="MEA5427715.1"/>
    </source>
</evidence>
<dbReference type="InterPro" id="IPR039329">
    <property type="entry name" value="SIAE"/>
</dbReference>
<feature type="signal peptide" evidence="2">
    <location>
        <begin position="1"/>
        <end position="21"/>
    </location>
</feature>